<keyword evidence="2" id="KW-1133">Transmembrane helix</keyword>
<evidence type="ECO:0000256" key="2">
    <source>
        <dbReference type="SAM" id="Phobius"/>
    </source>
</evidence>
<feature type="compositionally biased region" description="Polar residues" evidence="1">
    <location>
        <begin position="474"/>
        <end position="491"/>
    </location>
</feature>
<feature type="region of interest" description="Disordered" evidence="1">
    <location>
        <begin position="470"/>
        <end position="503"/>
    </location>
</feature>
<dbReference type="EMBL" id="LGRX02017011">
    <property type="protein sequence ID" value="KAK3261293.1"/>
    <property type="molecule type" value="Genomic_DNA"/>
</dbReference>
<evidence type="ECO:0000313" key="3">
    <source>
        <dbReference type="EMBL" id="KAK3261293.1"/>
    </source>
</evidence>
<keyword evidence="4" id="KW-1185">Reference proteome</keyword>
<feature type="transmembrane region" description="Helical" evidence="2">
    <location>
        <begin position="307"/>
        <end position="325"/>
    </location>
</feature>
<comment type="caution">
    <text evidence="3">The sequence shown here is derived from an EMBL/GenBank/DDBJ whole genome shotgun (WGS) entry which is preliminary data.</text>
</comment>
<feature type="transmembrane region" description="Helical" evidence="2">
    <location>
        <begin position="587"/>
        <end position="610"/>
    </location>
</feature>
<dbReference type="PANTHER" id="PTHR11319:SF35">
    <property type="entry name" value="OUTER MEMBRANE PROTEIN PMPC-RELATED"/>
    <property type="match status" value="1"/>
</dbReference>
<keyword evidence="2" id="KW-0812">Transmembrane</keyword>
<name>A0AAE0FK98_9CHLO</name>
<feature type="transmembrane region" description="Helical" evidence="2">
    <location>
        <begin position="408"/>
        <end position="434"/>
    </location>
</feature>
<dbReference type="Proteomes" id="UP001190700">
    <property type="component" value="Unassembled WGS sequence"/>
</dbReference>
<evidence type="ECO:0000256" key="1">
    <source>
        <dbReference type="SAM" id="MobiDB-lite"/>
    </source>
</evidence>
<evidence type="ECO:0000313" key="4">
    <source>
        <dbReference type="Proteomes" id="UP001190700"/>
    </source>
</evidence>
<reference evidence="3 4" key="1">
    <citation type="journal article" date="2015" name="Genome Biol. Evol.">
        <title>Comparative Genomics of a Bacterivorous Green Alga Reveals Evolutionary Causalities and Consequences of Phago-Mixotrophic Mode of Nutrition.</title>
        <authorList>
            <person name="Burns J.A."/>
            <person name="Paasch A."/>
            <person name="Narechania A."/>
            <person name="Kim E."/>
        </authorList>
    </citation>
    <scope>NUCLEOTIDE SEQUENCE [LARGE SCALE GENOMIC DNA]</scope>
    <source>
        <strain evidence="3 4">PLY_AMNH</strain>
    </source>
</reference>
<keyword evidence="2" id="KW-0472">Membrane</keyword>
<proteinExistence type="predicted"/>
<feature type="transmembrane region" description="Helical" evidence="2">
    <location>
        <begin position="616"/>
        <end position="636"/>
    </location>
</feature>
<organism evidence="3 4">
    <name type="scientific">Cymbomonas tetramitiformis</name>
    <dbReference type="NCBI Taxonomy" id="36881"/>
    <lineage>
        <taxon>Eukaryota</taxon>
        <taxon>Viridiplantae</taxon>
        <taxon>Chlorophyta</taxon>
        <taxon>Pyramimonadophyceae</taxon>
        <taxon>Pyramimonadales</taxon>
        <taxon>Pyramimonadaceae</taxon>
        <taxon>Cymbomonas</taxon>
    </lineage>
</organism>
<feature type="compositionally biased region" description="Low complexity" evidence="1">
    <location>
        <begin position="47"/>
        <end position="56"/>
    </location>
</feature>
<sequence length="1066" mass="116770">MSASTEGGFQHFAASSRLDVQPSTRGSGCSPRPPDSMSNQAREGRRLALAASSDSMSAKHEGDGFATAASSDCDVQPSTRGRRLPTLAASSDSMSNQAPSRQTIHWGEWRRGGGGWGSGCGALSACESDAAGRQGSGPEDVSFLQLCGAGHEAGTVLCGSCEQGYEPILSECFKCPEAAAASWAQAAVVLVALPLVCLLLYHFASSFGRVTVALQGDLQRLLLSLKATMTSLSSQLEFVSQSLAIFLRYLQTLAPMLMLFEDSLSGALRSAASYYGWVGLPIGNMISRRCLAYNLGMVTYGEFHQELSFKILLPVVILLSLACLMKHYTTRVQQLTAQGDQDGAEAVKVIKINLVTVAVFLLQFVYPSVCIFCFEVFRCDEIRRDGHLGERHYFLRLDRTVECFVGDWWILMGCSVVTIIYFVLGGPIGLFLALRHFHSQKKYEKLRMPSTAAWSSDDSLTAVKNGADAKPLDENQTLSDTTRSPETSQKMLNGAEPKVGAEGMTPAIKSGEFIYRKTLTTDALSQANPNDSESHYLVELDGVQVTVCPVTTVLRQDDGSELHYHFSRLDETNSFQRLYQPFERKHYYWGCVILLRLFLSTGFVVVVQQFYEDYAILYALAVAIFFWGVSGQFAAYKNPWCDRVDYVCQSSLMITLFFFSAQEAHGVHESVSNLLVFCQVATASLLIGLVLKVIQAKVRLYDKDLKKLKAAPENFFNSWMPNSADPPLTYPNFETYRAEIPISPTRPASSTQHKFPADLIFSELTMSSIFTPPAGNTPARRSLLSVYNLIDQAWYNKETPLTPIVAPSTAQNKISDHAKKLSLSTFEIDVAKAAAMFALNDAKGHFYGNEIDAAETWHNLFTKIKLKFVQQNEGFISDVFKLTDATVECDMHTLGLREFVSHDSAGKKFQNSISKFGVRDDYIDDLELVGAVGGGATVGGARTGGAWARSAGGARSAAPGETPEVAAARDAYLEQTRIVKELFASGRHRSIANSVREEVLGDKDTRFKGDNDDAYLLGDLLEALGADFETAGLALGVFDISDPALEVHPTNKVNGHFRVRVPKVYS</sequence>
<feature type="transmembrane region" description="Helical" evidence="2">
    <location>
        <begin position="354"/>
        <end position="377"/>
    </location>
</feature>
<dbReference type="AlphaFoldDB" id="A0AAE0FK98"/>
<feature type="transmembrane region" description="Helical" evidence="2">
    <location>
        <begin position="180"/>
        <end position="201"/>
    </location>
</feature>
<gene>
    <name evidence="3" type="ORF">CYMTET_29793</name>
</gene>
<accession>A0AAE0FK98</accession>
<protein>
    <submittedName>
        <fullName evidence="3">Uncharacterized protein</fullName>
    </submittedName>
</protein>
<feature type="region of interest" description="Disordered" evidence="1">
    <location>
        <begin position="1"/>
        <end position="80"/>
    </location>
</feature>
<dbReference type="PANTHER" id="PTHR11319">
    <property type="entry name" value="G PROTEIN-COUPLED RECEPTOR-RELATED"/>
    <property type="match status" value="1"/>
</dbReference>